<dbReference type="PANTHER" id="PTHR34094">
    <property type="match status" value="1"/>
</dbReference>
<dbReference type="InterPro" id="IPR025164">
    <property type="entry name" value="Toastrack_DUF4097"/>
</dbReference>
<dbReference type="EMBL" id="JAIWYP010000001">
    <property type="protein sequence ID" value="KAH3880213.1"/>
    <property type="molecule type" value="Genomic_DNA"/>
</dbReference>
<accession>A0A9D4RVE7</accession>
<dbReference type="PANTHER" id="PTHR34094:SF1">
    <property type="entry name" value="PROTEIN FAM185A"/>
    <property type="match status" value="1"/>
</dbReference>
<organism evidence="2 3">
    <name type="scientific">Dreissena polymorpha</name>
    <name type="common">Zebra mussel</name>
    <name type="synonym">Mytilus polymorpha</name>
    <dbReference type="NCBI Taxonomy" id="45954"/>
    <lineage>
        <taxon>Eukaryota</taxon>
        <taxon>Metazoa</taxon>
        <taxon>Spiralia</taxon>
        <taxon>Lophotrochozoa</taxon>
        <taxon>Mollusca</taxon>
        <taxon>Bivalvia</taxon>
        <taxon>Autobranchia</taxon>
        <taxon>Heteroconchia</taxon>
        <taxon>Euheterodonta</taxon>
        <taxon>Imparidentia</taxon>
        <taxon>Neoheterodontei</taxon>
        <taxon>Myida</taxon>
        <taxon>Dreissenoidea</taxon>
        <taxon>Dreissenidae</taxon>
        <taxon>Dreissena</taxon>
    </lineage>
</organism>
<evidence type="ECO:0000313" key="3">
    <source>
        <dbReference type="Proteomes" id="UP000828390"/>
    </source>
</evidence>
<evidence type="ECO:0000259" key="1">
    <source>
        <dbReference type="Pfam" id="PF13349"/>
    </source>
</evidence>
<sequence length="403" mass="43929">MGTLRGMLTIISNATMRNNKGTQLILACCCIHSSTWHHSIFKKNLQVKTDTSEIPEIGTPVESWYFDVSRSGRIKIESKMDVHVEPINSLKFPEMNKLFINIMYMGQKKLSSYDIKELSKQYVVDVDLEDLNAGMHLKIEQNTKAVLETLCHIKLPLQYDVEVACFDQACVSVEQTEGAKVSVRTHAGGCTLKNVKTMTTDVLTQGGNISIKKLLQGSVDLTASMDGTISADRLQGPVVHCQTNKGSISAKAIYAEKVALTARSCNISIDSCHGHSLVDIKQGHLTIGTVAGSLHANIGSGNTHIGMAEPTQAQISTNSGDIEIKLWQNESGSVRLQADQVDVGDVTLLHRSSEKRGDQELLTGELGKNTAQGEPVIIAKTGKGKIKLGYYNWLTSLSFSKGR</sequence>
<name>A0A9D4RVE7_DREPO</name>
<dbReference type="OrthoDB" id="5984441at2759"/>
<evidence type="ECO:0000313" key="2">
    <source>
        <dbReference type="EMBL" id="KAH3880213.1"/>
    </source>
</evidence>
<dbReference type="Pfam" id="PF13349">
    <property type="entry name" value="DUF4097"/>
    <property type="match status" value="1"/>
</dbReference>
<keyword evidence="3" id="KW-1185">Reference proteome</keyword>
<reference evidence="2" key="2">
    <citation type="submission" date="2020-11" db="EMBL/GenBank/DDBJ databases">
        <authorList>
            <person name="McCartney M.A."/>
            <person name="Auch B."/>
            <person name="Kono T."/>
            <person name="Mallez S."/>
            <person name="Becker A."/>
            <person name="Gohl D.M."/>
            <person name="Silverstein K.A.T."/>
            <person name="Koren S."/>
            <person name="Bechman K.B."/>
            <person name="Herman A."/>
            <person name="Abrahante J.E."/>
            <person name="Garbe J."/>
        </authorList>
    </citation>
    <scope>NUCLEOTIDE SEQUENCE</scope>
    <source>
        <strain evidence="2">Duluth1</strain>
        <tissue evidence="2">Whole animal</tissue>
    </source>
</reference>
<dbReference type="Proteomes" id="UP000828390">
    <property type="component" value="Unassembled WGS sequence"/>
</dbReference>
<comment type="caution">
    <text evidence="2">The sequence shown here is derived from an EMBL/GenBank/DDBJ whole genome shotgun (WGS) entry which is preliminary data.</text>
</comment>
<protein>
    <recommendedName>
        <fullName evidence="1">DUF4097 domain-containing protein</fullName>
    </recommendedName>
</protein>
<proteinExistence type="predicted"/>
<dbReference type="AlphaFoldDB" id="A0A9D4RVE7"/>
<reference evidence="2" key="1">
    <citation type="journal article" date="2019" name="bioRxiv">
        <title>The Genome of the Zebra Mussel, Dreissena polymorpha: A Resource for Invasive Species Research.</title>
        <authorList>
            <person name="McCartney M.A."/>
            <person name="Auch B."/>
            <person name="Kono T."/>
            <person name="Mallez S."/>
            <person name="Zhang Y."/>
            <person name="Obille A."/>
            <person name="Becker A."/>
            <person name="Abrahante J.E."/>
            <person name="Garbe J."/>
            <person name="Badalamenti J.P."/>
            <person name="Herman A."/>
            <person name="Mangelson H."/>
            <person name="Liachko I."/>
            <person name="Sullivan S."/>
            <person name="Sone E.D."/>
            <person name="Koren S."/>
            <person name="Silverstein K.A.T."/>
            <person name="Beckman K.B."/>
            <person name="Gohl D.M."/>
        </authorList>
    </citation>
    <scope>NUCLEOTIDE SEQUENCE</scope>
    <source>
        <strain evidence="2">Duluth1</strain>
        <tissue evidence="2">Whole animal</tissue>
    </source>
</reference>
<feature type="domain" description="DUF4097" evidence="1">
    <location>
        <begin position="199"/>
        <end position="350"/>
    </location>
</feature>
<gene>
    <name evidence="2" type="ORF">DPMN_004123</name>
</gene>